<proteinExistence type="predicted"/>
<feature type="compositionally biased region" description="Basic and acidic residues" evidence="1">
    <location>
        <begin position="126"/>
        <end position="142"/>
    </location>
</feature>
<organism evidence="2 3">
    <name type="scientific">Caerostris extrusa</name>
    <name type="common">Bark spider</name>
    <name type="synonym">Caerostris bankana</name>
    <dbReference type="NCBI Taxonomy" id="172846"/>
    <lineage>
        <taxon>Eukaryota</taxon>
        <taxon>Metazoa</taxon>
        <taxon>Ecdysozoa</taxon>
        <taxon>Arthropoda</taxon>
        <taxon>Chelicerata</taxon>
        <taxon>Arachnida</taxon>
        <taxon>Araneae</taxon>
        <taxon>Araneomorphae</taxon>
        <taxon>Entelegynae</taxon>
        <taxon>Araneoidea</taxon>
        <taxon>Araneidae</taxon>
        <taxon>Caerostris</taxon>
    </lineage>
</organism>
<evidence type="ECO:0000313" key="3">
    <source>
        <dbReference type="Proteomes" id="UP001054945"/>
    </source>
</evidence>
<keyword evidence="3" id="KW-1185">Reference proteome</keyword>
<accession>A0AAV4Q174</accession>
<evidence type="ECO:0000256" key="1">
    <source>
        <dbReference type="SAM" id="MobiDB-lite"/>
    </source>
</evidence>
<comment type="caution">
    <text evidence="2">The sequence shown here is derived from an EMBL/GenBank/DDBJ whole genome shotgun (WGS) entry which is preliminary data.</text>
</comment>
<protein>
    <submittedName>
        <fullName evidence="2">Uncharacterized protein</fullName>
    </submittedName>
</protein>
<dbReference type="AlphaFoldDB" id="A0AAV4Q174"/>
<dbReference type="Proteomes" id="UP001054945">
    <property type="component" value="Unassembled WGS sequence"/>
</dbReference>
<gene>
    <name evidence="2" type="primary">AVEN_252307_1</name>
    <name evidence="2" type="ORF">CEXT_572071</name>
</gene>
<dbReference type="EMBL" id="BPLR01005535">
    <property type="protein sequence ID" value="GIY03067.1"/>
    <property type="molecule type" value="Genomic_DNA"/>
</dbReference>
<name>A0AAV4Q174_CAEEX</name>
<feature type="region of interest" description="Disordered" evidence="1">
    <location>
        <begin position="126"/>
        <end position="146"/>
    </location>
</feature>
<reference evidence="2 3" key="1">
    <citation type="submission" date="2021-06" db="EMBL/GenBank/DDBJ databases">
        <title>Caerostris extrusa draft genome.</title>
        <authorList>
            <person name="Kono N."/>
            <person name="Arakawa K."/>
        </authorList>
    </citation>
    <scope>NUCLEOTIDE SEQUENCE [LARGE SCALE GENOMIC DNA]</scope>
</reference>
<sequence length="197" mass="21915">MLCSFVFEISKPDVHQLTLSDSGFGQGKVLKVFVHGTSCILLSSEKPSLLGSFSQSSSKNGFNSFDLNNLLDPPSKLSFKHKDILDYMDREIDKLSQKAAFISDYEGIGYKEYTDTLLTSEKIKTKQKSEAESNNHVSHVDPTDGYNLQSPEVIVKELGNRAPNSAGYQDKVVYIPVYDSSNSQSGKMSIRNILKME</sequence>
<evidence type="ECO:0000313" key="2">
    <source>
        <dbReference type="EMBL" id="GIY03067.1"/>
    </source>
</evidence>